<dbReference type="InterPro" id="IPR013249">
    <property type="entry name" value="RNA_pol_sigma70_r4_t2"/>
</dbReference>
<keyword evidence="7" id="KW-1185">Reference proteome</keyword>
<dbReference type="InterPro" id="IPR014284">
    <property type="entry name" value="RNA_pol_sigma-70_dom"/>
</dbReference>
<dbReference type="GO" id="GO:0006352">
    <property type="term" value="P:DNA-templated transcription initiation"/>
    <property type="evidence" value="ECO:0007669"/>
    <property type="project" value="InterPro"/>
</dbReference>
<evidence type="ECO:0000313" key="6">
    <source>
        <dbReference type="EMBL" id="PPQ33126.1"/>
    </source>
</evidence>
<dbReference type="SUPFAM" id="SSF88946">
    <property type="entry name" value="Sigma2 domain of RNA polymerase sigma factors"/>
    <property type="match status" value="1"/>
</dbReference>
<evidence type="ECO:0000256" key="2">
    <source>
        <dbReference type="ARBA" id="ARBA00023015"/>
    </source>
</evidence>
<organism evidence="6 7">
    <name type="scientific">Rhodoblastus sphagnicola</name>
    <dbReference type="NCBI Taxonomy" id="333368"/>
    <lineage>
        <taxon>Bacteria</taxon>
        <taxon>Pseudomonadati</taxon>
        <taxon>Pseudomonadota</taxon>
        <taxon>Alphaproteobacteria</taxon>
        <taxon>Hyphomicrobiales</taxon>
        <taxon>Rhodoblastaceae</taxon>
        <taxon>Rhodoblastus</taxon>
    </lineage>
</organism>
<dbReference type="GO" id="GO:0003677">
    <property type="term" value="F:DNA binding"/>
    <property type="evidence" value="ECO:0007669"/>
    <property type="project" value="InterPro"/>
</dbReference>
<dbReference type="Gene3D" id="1.10.10.10">
    <property type="entry name" value="Winged helix-like DNA-binding domain superfamily/Winged helix DNA-binding domain"/>
    <property type="match status" value="1"/>
</dbReference>
<evidence type="ECO:0000259" key="5">
    <source>
        <dbReference type="Pfam" id="PF08281"/>
    </source>
</evidence>
<dbReference type="Proteomes" id="UP000239089">
    <property type="component" value="Unassembled WGS sequence"/>
</dbReference>
<evidence type="ECO:0000256" key="3">
    <source>
        <dbReference type="ARBA" id="ARBA00023082"/>
    </source>
</evidence>
<comment type="similarity">
    <text evidence="1">Belongs to the sigma-70 factor family. ECF subfamily.</text>
</comment>
<accession>A0A2S6NET6</accession>
<dbReference type="InterPro" id="IPR013325">
    <property type="entry name" value="RNA_pol_sigma_r2"/>
</dbReference>
<dbReference type="InterPro" id="IPR039425">
    <property type="entry name" value="RNA_pol_sigma-70-like"/>
</dbReference>
<dbReference type="NCBIfam" id="TIGR02937">
    <property type="entry name" value="sigma70-ECF"/>
    <property type="match status" value="1"/>
</dbReference>
<dbReference type="Pfam" id="PF08281">
    <property type="entry name" value="Sigma70_r4_2"/>
    <property type="match status" value="1"/>
</dbReference>
<dbReference type="CDD" id="cd06171">
    <property type="entry name" value="Sigma70_r4"/>
    <property type="match status" value="1"/>
</dbReference>
<keyword evidence="3" id="KW-0731">Sigma factor</keyword>
<dbReference type="AlphaFoldDB" id="A0A2S6NET6"/>
<dbReference type="GO" id="GO:0016987">
    <property type="term" value="F:sigma factor activity"/>
    <property type="evidence" value="ECO:0007669"/>
    <property type="project" value="UniProtKB-KW"/>
</dbReference>
<reference evidence="6 7" key="1">
    <citation type="journal article" date="2018" name="Arch. Microbiol.">
        <title>New insights into the metabolic potential of the phototrophic purple bacterium Rhodopila globiformis DSM 161(T) from its draft genome sequence and evidence for a vanadium-dependent nitrogenase.</title>
        <authorList>
            <person name="Imhoff J.F."/>
            <person name="Rahn T."/>
            <person name="Kunzel S."/>
            <person name="Neulinger S.C."/>
        </authorList>
    </citation>
    <scope>NUCLEOTIDE SEQUENCE [LARGE SCALE GENOMIC DNA]</scope>
    <source>
        <strain evidence="6 7">DSM 16996</strain>
    </source>
</reference>
<dbReference type="PANTHER" id="PTHR43133">
    <property type="entry name" value="RNA POLYMERASE ECF-TYPE SIGMA FACTO"/>
    <property type="match status" value="1"/>
</dbReference>
<evidence type="ECO:0000256" key="4">
    <source>
        <dbReference type="ARBA" id="ARBA00023163"/>
    </source>
</evidence>
<protein>
    <recommendedName>
        <fullName evidence="5">RNA polymerase sigma factor 70 region 4 type 2 domain-containing protein</fullName>
    </recommendedName>
</protein>
<dbReference type="InterPro" id="IPR036388">
    <property type="entry name" value="WH-like_DNA-bd_sf"/>
</dbReference>
<sequence>MTVDDEQTSWMALRQLLVERYDELRGRLTRRLGSSDAAHETLHELYLRMDRPDAVGALQNPTNYLLTSAVNLARDRWRTENRRAQRVDMDALEGLLDESPGPDSVAGGRLAFEALRSALDELTPRQRAIIIAVRFEGLTQPEIAARLHISSRLVRIELQRALAHCMARLGDVF</sequence>
<dbReference type="PANTHER" id="PTHR43133:SF63">
    <property type="entry name" value="RNA POLYMERASE SIGMA FACTOR FECI-RELATED"/>
    <property type="match status" value="1"/>
</dbReference>
<evidence type="ECO:0000256" key="1">
    <source>
        <dbReference type="ARBA" id="ARBA00010641"/>
    </source>
</evidence>
<dbReference type="SUPFAM" id="SSF88659">
    <property type="entry name" value="Sigma3 and sigma4 domains of RNA polymerase sigma factors"/>
    <property type="match status" value="1"/>
</dbReference>
<keyword evidence="2" id="KW-0805">Transcription regulation</keyword>
<dbReference type="EMBL" id="NHSJ01000028">
    <property type="protein sequence ID" value="PPQ33126.1"/>
    <property type="molecule type" value="Genomic_DNA"/>
</dbReference>
<dbReference type="Gene3D" id="1.10.1740.10">
    <property type="match status" value="1"/>
</dbReference>
<name>A0A2S6NET6_9HYPH</name>
<feature type="domain" description="RNA polymerase sigma factor 70 region 4 type 2" evidence="5">
    <location>
        <begin position="113"/>
        <end position="165"/>
    </location>
</feature>
<gene>
    <name evidence="6" type="ORF">CCR94_02875</name>
</gene>
<dbReference type="InterPro" id="IPR013324">
    <property type="entry name" value="RNA_pol_sigma_r3/r4-like"/>
</dbReference>
<comment type="caution">
    <text evidence="6">The sequence shown here is derived from an EMBL/GenBank/DDBJ whole genome shotgun (WGS) entry which is preliminary data.</text>
</comment>
<proteinExistence type="inferred from homology"/>
<keyword evidence="4" id="KW-0804">Transcription</keyword>
<evidence type="ECO:0000313" key="7">
    <source>
        <dbReference type="Proteomes" id="UP000239089"/>
    </source>
</evidence>